<dbReference type="GO" id="GO:0009055">
    <property type="term" value="F:electron transfer activity"/>
    <property type="evidence" value="ECO:0007669"/>
    <property type="project" value="InterPro"/>
</dbReference>
<name>A0A2M7G877_9BACT</name>
<evidence type="ECO:0000256" key="4">
    <source>
        <dbReference type="SAM" id="MobiDB-lite"/>
    </source>
</evidence>
<keyword evidence="2" id="KW-0479">Metal-binding</keyword>
<dbReference type="InterPro" id="IPR036909">
    <property type="entry name" value="Cyt_c-like_dom_sf"/>
</dbReference>
<dbReference type="PROSITE" id="PS51257">
    <property type="entry name" value="PROKAR_LIPOPROTEIN"/>
    <property type="match status" value="1"/>
</dbReference>
<dbReference type="GO" id="GO:0020037">
    <property type="term" value="F:heme binding"/>
    <property type="evidence" value="ECO:0007669"/>
    <property type="project" value="InterPro"/>
</dbReference>
<evidence type="ECO:0000256" key="1">
    <source>
        <dbReference type="ARBA" id="ARBA00022617"/>
    </source>
</evidence>
<sequence>MKKSILLSFAAILTSSMLFACSSSQIGTPSTPSTETGSGSGTTTGTTVAFAKIQSIVENRCVTCHGGGRTEAGINLSSPESIKAYANQIRRTTVSSRSMPEGNSTGMTQDERDLLGQWIAAGASLQ</sequence>
<proteinExistence type="predicted"/>
<dbReference type="GO" id="GO:0046872">
    <property type="term" value="F:metal ion binding"/>
    <property type="evidence" value="ECO:0007669"/>
    <property type="project" value="UniProtKB-KW"/>
</dbReference>
<evidence type="ECO:0000313" key="8">
    <source>
        <dbReference type="Proteomes" id="UP000231019"/>
    </source>
</evidence>
<feature type="chain" id="PRO_5014921789" description="Cytochrome c domain-containing protein" evidence="5">
    <location>
        <begin position="21"/>
        <end position="126"/>
    </location>
</feature>
<feature type="compositionally biased region" description="Polar residues" evidence="4">
    <location>
        <begin position="91"/>
        <end position="108"/>
    </location>
</feature>
<accession>A0A2M7G877</accession>
<organism evidence="7 8">
    <name type="scientific">bacterium (Candidatus Blackallbacteria) CG17_big_fil_post_rev_8_21_14_2_50_48_46</name>
    <dbReference type="NCBI Taxonomy" id="2014261"/>
    <lineage>
        <taxon>Bacteria</taxon>
        <taxon>Candidatus Blackallbacteria</taxon>
    </lineage>
</organism>
<dbReference type="EMBL" id="PFFQ01000013">
    <property type="protein sequence ID" value="PIW18295.1"/>
    <property type="molecule type" value="Genomic_DNA"/>
</dbReference>
<dbReference type="Proteomes" id="UP000231019">
    <property type="component" value="Unassembled WGS sequence"/>
</dbReference>
<feature type="signal peptide" evidence="5">
    <location>
        <begin position="1"/>
        <end position="20"/>
    </location>
</feature>
<evidence type="ECO:0000313" key="7">
    <source>
        <dbReference type="EMBL" id="PIW18295.1"/>
    </source>
</evidence>
<dbReference type="InterPro" id="IPR009056">
    <property type="entry name" value="Cyt_c-like_dom"/>
</dbReference>
<protein>
    <recommendedName>
        <fullName evidence="6">Cytochrome c domain-containing protein</fullName>
    </recommendedName>
</protein>
<gene>
    <name evidence="7" type="ORF">COW36_05875</name>
</gene>
<evidence type="ECO:0000256" key="2">
    <source>
        <dbReference type="ARBA" id="ARBA00022723"/>
    </source>
</evidence>
<keyword evidence="3" id="KW-0408">Iron</keyword>
<keyword evidence="5" id="KW-0732">Signal</keyword>
<dbReference type="Pfam" id="PF13442">
    <property type="entry name" value="Cytochrome_CBB3"/>
    <property type="match status" value="1"/>
</dbReference>
<feature type="compositionally biased region" description="Low complexity" evidence="4">
    <location>
        <begin position="27"/>
        <end position="44"/>
    </location>
</feature>
<feature type="region of interest" description="Disordered" evidence="4">
    <location>
        <begin position="24"/>
        <end position="44"/>
    </location>
</feature>
<evidence type="ECO:0000256" key="3">
    <source>
        <dbReference type="ARBA" id="ARBA00023004"/>
    </source>
</evidence>
<evidence type="ECO:0000256" key="5">
    <source>
        <dbReference type="SAM" id="SignalP"/>
    </source>
</evidence>
<comment type="caution">
    <text evidence="7">The sequence shown here is derived from an EMBL/GenBank/DDBJ whole genome shotgun (WGS) entry which is preliminary data.</text>
</comment>
<feature type="region of interest" description="Disordered" evidence="4">
    <location>
        <begin position="91"/>
        <end position="111"/>
    </location>
</feature>
<dbReference type="SUPFAM" id="SSF46626">
    <property type="entry name" value="Cytochrome c"/>
    <property type="match status" value="1"/>
</dbReference>
<feature type="domain" description="Cytochrome c" evidence="6">
    <location>
        <begin position="50"/>
        <end position="119"/>
    </location>
</feature>
<evidence type="ECO:0000259" key="6">
    <source>
        <dbReference type="Pfam" id="PF13442"/>
    </source>
</evidence>
<reference evidence="7 8" key="1">
    <citation type="submission" date="2017-09" db="EMBL/GenBank/DDBJ databases">
        <title>Depth-based differentiation of microbial function through sediment-hosted aquifers and enrichment of novel symbionts in the deep terrestrial subsurface.</title>
        <authorList>
            <person name="Probst A.J."/>
            <person name="Ladd B."/>
            <person name="Jarett J.K."/>
            <person name="Geller-Mcgrath D.E."/>
            <person name="Sieber C.M."/>
            <person name="Emerson J.B."/>
            <person name="Anantharaman K."/>
            <person name="Thomas B.C."/>
            <person name="Malmstrom R."/>
            <person name="Stieglmeier M."/>
            <person name="Klingl A."/>
            <person name="Woyke T."/>
            <person name="Ryan C.M."/>
            <person name="Banfield J.F."/>
        </authorList>
    </citation>
    <scope>NUCLEOTIDE SEQUENCE [LARGE SCALE GENOMIC DNA]</scope>
    <source>
        <strain evidence="7">CG17_big_fil_post_rev_8_21_14_2_50_48_46</strain>
    </source>
</reference>
<keyword evidence="1" id="KW-0349">Heme</keyword>
<dbReference type="AlphaFoldDB" id="A0A2M7G877"/>